<dbReference type="RefSeq" id="WP_053431537.1">
    <property type="nucleotide sequence ID" value="NZ_CP040441.1"/>
</dbReference>
<dbReference type="EMBL" id="LILD01000001">
    <property type="protein sequence ID" value="KOO39623.1"/>
    <property type="molecule type" value="Genomic_DNA"/>
</dbReference>
<sequence>MSVHLQIADQIKKHRQAQKQFQQMDQKREAAIEKAVSEAKQGKPFTTTAINRITEEMNQLAKLYQLPTRKLVTVEMVKTYALRMQK</sequence>
<dbReference type="GeneID" id="87596954"/>
<name>A0A0M0KMJ7_ALKHA</name>
<reference evidence="2" key="1">
    <citation type="submission" date="2015-08" db="EMBL/GenBank/DDBJ databases">
        <title>Complete DNA Sequence of Pseudomonas syringae pv. actinidiae, the Causal Agent of Kiwifruit Canker Disease.</title>
        <authorList>
            <person name="Rikkerink E.H.A."/>
            <person name="Fineran P.C."/>
        </authorList>
    </citation>
    <scope>NUCLEOTIDE SEQUENCE</scope>
    <source>
        <strain evidence="2">DSM 13666</strain>
    </source>
</reference>
<evidence type="ECO:0000313" key="2">
    <source>
        <dbReference type="EMBL" id="KOO39623.1"/>
    </source>
</evidence>
<dbReference type="InterPro" id="IPR019688">
    <property type="entry name" value="DUF2533"/>
</dbReference>
<gene>
    <name evidence="2" type="ORF">AMD02_12775</name>
</gene>
<evidence type="ECO:0000256" key="1">
    <source>
        <dbReference type="SAM" id="Coils"/>
    </source>
</evidence>
<feature type="coiled-coil region" evidence="1">
    <location>
        <begin position="7"/>
        <end position="34"/>
    </location>
</feature>
<keyword evidence="1" id="KW-0175">Coiled coil</keyword>
<organism evidence="2">
    <name type="scientific">Halalkalibacterium halodurans</name>
    <name type="common">Bacillus halodurans</name>
    <dbReference type="NCBI Taxonomy" id="86665"/>
    <lineage>
        <taxon>Bacteria</taxon>
        <taxon>Bacillati</taxon>
        <taxon>Bacillota</taxon>
        <taxon>Bacilli</taxon>
        <taxon>Bacillales</taxon>
        <taxon>Bacillaceae</taxon>
        <taxon>Halalkalibacterium (ex Joshi et al. 2022)</taxon>
    </lineage>
</organism>
<protein>
    <recommendedName>
        <fullName evidence="3">DUF2533 family protein</fullName>
    </recommendedName>
</protein>
<dbReference type="PATRIC" id="fig|136160.3.peg.2983"/>
<evidence type="ECO:0008006" key="3">
    <source>
        <dbReference type="Google" id="ProtNLM"/>
    </source>
</evidence>
<proteinExistence type="predicted"/>
<dbReference type="AlphaFoldDB" id="A0A0M0KMJ7"/>
<dbReference type="Pfam" id="PF10752">
    <property type="entry name" value="DUF2533"/>
    <property type="match status" value="1"/>
</dbReference>
<accession>A0A4Y7X0Z8</accession>
<comment type="caution">
    <text evidence="2">The sequence shown here is derived from an EMBL/GenBank/DDBJ whole genome shotgun (WGS) entry which is preliminary data.</text>
</comment>
<accession>A0A0M0KMJ7</accession>